<sequence length="508" mass="52446">MSTLDKESTGGAEAPAGDPRRWKALAILAAIQFMLVMDVTIVLVALPEIRGDLTFSTEGDLAWVINGYVLMAGGFLLLGGRLADMYGRRKIFMVGVVCFGVASATCGAAVSSGMLVSSRFVQGLGEALCGPAALGMIPVLFPDAKERMKALGVWGGTAALGGVIGSVVSGALTEYVDWRWIFYINIPIAIAALILVPKVMPESRMEREGRSVDVVGAVSITGGLVAVVYGLIKAADHSWGSSTVLLPLLGGIGILLLAAIWETRTADPMVPIRFFTNRTRVTSNVVTLALLASFHCYAFLLIMYMQDVLEYSPIKSGMAVVPLAFAMGAGMGAASALMPRIGVKAVLAIGFGGAAAGLVVASTLESDSTYLNGVLPGMIVFGLFSAMCYPALVNGALYQVTGKDSGLASGVQTAMQQIGGALGLATLVPLAIRYATDHIGDGVIPTVAQSDGTSRAFQVGAILVAVAAVLVVVLMQKVDATPRNVLAEAEGEPDAETAPKPAATGVSS</sequence>
<dbReference type="Pfam" id="PF07690">
    <property type="entry name" value="MFS_1"/>
    <property type="match status" value="1"/>
</dbReference>
<dbReference type="GO" id="GO:0005886">
    <property type="term" value="C:plasma membrane"/>
    <property type="evidence" value="ECO:0007669"/>
    <property type="project" value="UniProtKB-SubCell"/>
</dbReference>
<feature type="transmembrane region" description="Helical" evidence="9">
    <location>
        <begin position="25"/>
        <end position="46"/>
    </location>
</feature>
<dbReference type="CDD" id="cd17321">
    <property type="entry name" value="MFS_MMR_MDR_like"/>
    <property type="match status" value="1"/>
</dbReference>
<gene>
    <name evidence="11" type="ORF">DEJ47_00570</name>
</gene>
<keyword evidence="5 9" id="KW-1133">Transmembrane helix</keyword>
<keyword evidence="12" id="KW-1185">Reference proteome</keyword>
<evidence type="ECO:0000313" key="12">
    <source>
        <dbReference type="Proteomes" id="UP000323046"/>
    </source>
</evidence>
<evidence type="ECO:0000256" key="7">
    <source>
        <dbReference type="ARBA" id="ARBA00023251"/>
    </source>
</evidence>
<dbReference type="Proteomes" id="UP000323046">
    <property type="component" value="Chromosome"/>
</dbReference>
<protein>
    <submittedName>
        <fullName evidence="11">MFS transporter</fullName>
    </submittedName>
</protein>
<keyword evidence="6 9" id="KW-0472">Membrane</keyword>
<dbReference type="RefSeq" id="WP_150163962.1">
    <property type="nucleotide sequence ID" value="NZ_CP029193.1"/>
</dbReference>
<dbReference type="OrthoDB" id="4080117at2"/>
<feature type="transmembrane region" description="Helical" evidence="9">
    <location>
        <begin position="153"/>
        <end position="172"/>
    </location>
</feature>
<keyword evidence="4 9" id="KW-0812">Transmembrane</keyword>
<reference evidence="11 12" key="1">
    <citation type="submission" date="2018-05" db="EMBL/GenBank/DDBJ databases">
        <title>Streptomyces venezuelae.</title>
        <authorList>
            <person name="Kim W."/>
            <person name="Lee N."/>
            <person name="Cho B.-K."/>
        </authorList>
    </citation>
    <scope>NUCLEOTIDE SEQUENCE [LARGE SCALE GENOMIC DNA]</scope>
    <source>
        <strain evidence="11 12">ATCC 14583</strain>
    </source>
</reference>
<feature type="transmembrane region" description="Helical" evidence="9">
    <location>
        <begin position="418"/>
        <end position="436"/>
    </location>
</feature>
<evidence type="ECO:0000256" key="3">
    <source>
        <dbReference type="ARBA" id="ARBA00022475"/>
    </source>
</evidence>
<feature type="transmembrane region" description="Helical" evidence="9">
    <location>
        <begin position="456"/>
        <end position="475"/>
    </location>
</feature>
<feature type="transmembrane region" description="Helical" evidence="9">
    <location>
        <begin position="317"/>
        <end position="338"/>
    </location>
</feature>
<keyword evidence="2" id="KW-0813">Transport</keyword>
<feature type="transmembrane region" description="Helical" evidence="9">
    <location>
        <begin position="61"/>
        <end position="79"/>
    </location>
</feature>
<dbReference type="Gene3D" id="1.20.1250.20">
    <property type="entry name" value="MFS general substrate transporter like domains"/>
    <property type="match status" value="1"/>
</dbReference>
<dbReference type="EMBL" id="CP029193">
    <property type="protein sequence ID" value="QES25154.1"/>
    <property type="molecule type" value="Genomic_DNA"/>
</dbReference>
<dbReference type="SUPFAM" id="SSF103473">
    <property type="entry name" value="MFS general substrate transporter"/>
    <property type="match status" value="1"/>
</dbReference>
<dbReference type="PROSITE" id="PS00216">
    <property type="entry name" value="SUGAR_TRANSPORT_1"/>
    <property type="match status" value="1"/>
</dbReference>
<accession>A0A5P2B411</accession>
<dbReference type="GO" id="GO:0022857">
    <property type="term" value="F:transmembrane transporter activity"/>
    <property type="evidence" value="ECO:0007669"/>
    <property type="project" value="InterPro"/>
</dbReference>
<feature type="transmembrane region" description="Helical" evidence="9">
    <location>
        <begin position="244"/>
        <end position="261"/>
    </location>
</feature>
<evidence type="ECO:0000256" key="6">
    <source>
        <dbReference type="ARBA" id="ARBA00023136"/>
    </source>
</evidence>
<evidence type="ECO:0000313" key="11">
    <source>
        <dbReference type="EMBL" id="QES25154.1"/>
    </source>
</evidence>
<keyword evidence="7" id="KW-0046">Antibiotic resistance</keyword>
<feature type="transmembrane region" description="Helical" evidence="9">
    <location>
        <begin position="370"/>
        <end position="397"/>
    </location>
</feature>
<feature type="domain" description="Major facilitator superfamily (MFS) profile" evidence="10">
    <location>
        <begin position="24"/>
        <end position="479"/>
    </location>
</feature>
<feature type="transmembrane region" description="Helical" evidence="9">
    <location>
        <begin position="91"/>
        <end position="114"/>
    </location>
</feature>
<feature type="region of interest" description="Disordered" evidence="8">
    <location>
        <begin position="488"/>
        <end position="508"/>
    </location>
</feature>
<proteinExistence type="predicted"/>
<dbReference type="GO" id="GO:0046677">
    <property type="term" value="P:response to antibiotic"/>
    <property type="evidence" value="ECO:0007669"/>
    <property type="project" value="UniProtKB-KW"/>
</dbReference>
<evidence type="ECO:0000256" key="1">
    <source>
        <dbReference type="ARBA" id="ARBA00004651"/>
    </source>
</evidence>
<feature type="transmembrane region" description="Helical" evidence="9">
    <location>
        <begin position="212"/>
        <end position="232"/>
    </location>
</feature>
<evidence type="ECO:0000256" key="4">
    <source>
        <dbReference type="ARBA" id="ARBA00022692"/>
    </source>
</evidence>
<keyword evidence="3" id="KW-1003">Cell membrane</keyword>
<evidence type="ECO:0000256" key="2">
    <source>
        <dbReference type="ARBA" id="ARBA00022448"/>
    </source>
</evidence>
<dbReference type="AlphaFoldDB" id="A0A5P2B411"/>
<dbReference type="Gene3D" id="1.20.1720.10">
    <property type="entry name" value="Multidrug resistance protein D"/>
    <property type="match status" value="1"/>
</dbReference>
<comment type="subcellular location">
    <subcellularLocation>
        <location evidence="1">Cell membrane</location>
        <topology evidence="1">Multi-pass membrane protein</topology>
    </subcellularLocation>
</comment>
<dbReference type="PANTHER" id="PTHR42718">
    <property type="entry name" value="MAJOR FACILITATOR SUPERFAMILY MULTIDRUG TRANSPORTER MFSC"/>
    <property type="match status" value="1"/>
</dbReference>
<name>A0A5P2B411_STRVZ</name>
<feature type="transmembrane region" description="Helical" evidence="9">
    <location>
        <begin position="281"/>
        <end position="305"/>
    </location>
</feature>
<evidence type="ECO:0000256" key="8">
    <source>
        <dbReference type="SAM" id="MobiDB-lite"/>
    </source>
</evidence>
<feature type="transmembrane region" description="Helical" evidence="9">
    <location>
        <begin position="345"/>
        <end position="364"/>
    </location>
</feature>
<dbReference type="InterPro" id="IPR005829">
    <property type="entry name" value="Sugar_transporter_CS"/>
</dbReference>
<evidence type="ECO:0000259" key="10">
    <source>
        <dbReference type="PROSITE" id="PS50850"/>
    </source>
</evidence>
<feature type="transmembrane region" description="Helical" evidence="9">
    <location>
        <begin position="120"/>
        <end position="141"/>
    </location>
</feature>
<feature type="transmembrane region" description="Helical" evidence="9">
    <location>
        <begin position="178"/>
        <end position="200"/>
    </location>
</feature>
<dbReference type="PANTHER" id="PTHR42718:SF46">
    <property type="entry name" value="BLR6921 PROTEIN"/>
    <property type="match status" value="1"/>
</dbReference>
<dbReference type="InterPro" id="IPR036259">
    <property type="entry name" value="MFS_trans_sf"/>
</dbReference>
<dbReference type="InterPro" id="IPR011701">
    <property type="entry name" value="MFS"/>
</dbReference>
<dbReference type="InterPro" id="IPR020846">
    <property type="entry name" value="MFS_dom"/>
</dbReference>
<evidence type="ECO:0000256" key="9">
    <source>
        <dbReference type="SAM" id="Phobius"/>
    </source>
</evidence>
<organism evidence="11 12">
    <name type="scientific">Streptomyces venezuelae</name>
    <dbReference type="NCBI Taxonomy" id="54571"/>
    <lineage>
        <taxon>Bacteria</taxon>
        <taxon>Bacillati</taxon>
        <taxon>Actinomycetota</taxon>
        <taxon>Actinomycetes</taxon>
        <taxon>Kitasatosporales</taxon>
        <taxon>Streptomycetaceae</taxon>
        <taxon>Streptomyces</taxon>
    </lineage>
</organism>
<evidence type="ECO:0000256" key="5">
    <source>
        <dbReference type="ARBA" id="ARBA00022989"/>
    </source>
</evidence>
<dbReference type="PROSITE" id="PS50850">
    <property type="entry name" value="MFS"/>
    <property type="match status" value="1"/>
</dbReference>